<dbReference type="HAMAP" id="MF_01039">
    <property type="entry name" value="PGAM_GpmA"/>
    <property type="match status" value="1"/>
</dbReference>
<feature type="binding site" evidence="5">
    <location>
        <begin position="115"/>
        <end position="116"/>
    </location>
    <ligand>
        <name>substrate</name>
    </ligand>
</feature>
<dbReference type="RefSeq" id="WP_380687874.1">
    <property type="nucleotide sequence ID" value="NZ_JBHRSS010000003.1"/>
</dbReference>
<feature type="active site" description="Proton donor/acceptor" evidence="5">
    <location>
        <position position="88"/>
    </location>
</feature>
<evidence type="ECO:0000256" key="6">
    <source>
        <dbReference type="RuleBase" id="RU004512"/>
    </source>
</evidence>
<feature type="site" description="Transition state stabilizer" evidence="5">
    <location>
        <position position="183"/>
    </location>
</feature>
<evidence type="ECO:0000256" key="2">
    <source>
        <dbReference type="ARBA" id="ARBA00022432"/>
    </source>
</evidence>
<evidence type="ECO:0000256" key="5">
    <source>
        <dbReference type="HAMAP-Rule" id="MF_01039"/>
    </source>
</evidence>
<feature type="active site" description="Tele-phosphohistidine intermediate" evidence="5">
    <location>
        <position position="10"/>
    </location>
</feature>
<gene>
    <name evidence="5 7" type="primary">gpmA</name>
    <name evidence="7" type="ORF">ACFOSU_07070</name>
</gene>
<evidence type="ECO:0000313" key="8">
    <source>
        <dbReference type="Proteomes" id="UP001595462"/>
    </source>
</evidence>
<evidence type="ECO:0000256" key="4">
    <source>
        <dbReference type="ARBA" id="ARBA00023235"/>
    </source>
</evidence>
<dbReference type="InterPro" id="IPR005952">
    <property type="entry name" value="Phosphogly_mut1"/>
</dbReference>
<accession>A0ABV7EP34</accession>
<reference evidence="8" key="1">
    <citation type="journal article" date="2019" name="Int. J. Syst. Evol. Microbiol.">
        <title>The Global Catalogue of Microorganisms (GCM) 10K type strain sequencing project: providing services to taxonomists for standard genome sequencing and annotation.</title>
        <authorList>
            <consortium name="The Broad Institute Genomics Platform"/>
            <consortium name="The Broad Institute Genome Sequencing Center for Infectious Disease"/>
            <person name="Wu L."/>
            <person name="Ma J."/>
        </authorList>
    </citation>
    <scope>NUCLEOTIDE SEQUENCE [LARGE SCALE GENOMIC DNA]</scope>
    <source>
        <strain evidence="8">KCTC 52640</strain>
    </source>
</reference>
<evidence type="ECO:0000313" key="7">
    <source>
        <dbReference type="EMBL" id="MFC3103649.1"/>
    </source>
</evidence>
<dbReference type="PANTHER" id="PTHR11931">
    <property type="entry name" value="PHOSPHOGLYCERATE MUTASE"/>
    <property type="match status" value="1"/>
</dbReference>
<dbReference type="Proteomes" id="UP001595462">
    <property type="component" value="Unassembled WGS sequence"/>
</dbReference>
<dbReference type="PROSITE" id="PS00175">
    <property type="entry name" value="PG_MUTASE"/>
    <property type="match status" value="1"/>
</dbReference>
<dbReference type="SMART" id="SM00855">
    <property type="entry name" value="PGAM"/>
    <property type="match status" value="1"/>
</dbReference>
<dbReference type="Pfam" id="PF00300">
    <property type="entry name" value="His_Phos_1"/>
    <property type="match status" value="1"/>
</dbReference>
<dbReference type="PIRSF" id="PIRSF000709">
    <property type="entry name" value="6PFK_2-Ptase"/>
    <property type="match status" value="1"/>
</dbReference>
<dbReference type="Gene3D" id="3.40.50.1240">
    <property type="entry name" value="Phosphoglycerate mutase-like"/>
    <property type="match status" value="1"/>
</dbReference>
<comment type="subunit">
    <text evidence="5">Homodimer.</text>
</comment>
<keyword evidence="2 5" id="KW-0312">Gluconeogenesis</keyword>
<comment type="pathway">
    <text evidence="5 6">Carbohydrate degradation; glycolysis; pyruvate from D-glyceraldehyde 3-phosphate: step 3/5.</text>
</comment>
<comment type="catalytic activity">
    <reaction evidence="5 6">
        <text>(2R)-2-phosphoglycerate = (2R)-3-phosphoglycerate</text>
        <dbReference type="Rhea" id="RHEA:15901"/>
        <dbReference type="ChEBI" id="CHEBI:58272"/>
        <dbReference type="ChEBI" id="CHEBI:58289"/>
        <dbReference type="EC" id="5.4.2.11"/>
    </reaction>
</comment>
<feature type="binding site" evidence="5">
    <location>
        <begin position="22"/>
        <end position="23"/>
    </location>
    <ligand>
        <name>substrate</name>
    </ligand>
</feature>
<evidence type="ECO:0000256" key="1">
    <source>
        <dbReference type="ARBA" id="ARBA00006717"/>
    </source>
</evidence>
<feature type="binding site" evidence="5">
    <location>
        <position position="99"/>
    </location>
    <ligand>
        <name>substrate</name>
    </ligand>
</feature>
<keyword evidence="3 5" id="KW-0324">Glycolysis</keyword>
<keyword evidence="8" id="KW-1185">Reference proteome</keyword>
<dbReference type="InterPro" id="IPR001345">
    <property type="entry name" value="PG/BPGM_mutase_AS"/>
</dbReference>
<comment type="caution">
    <text evidence="7">The sequence shown here is derived from an EMBL/GenBank/DDBJ whole genome shotgun (WGS) entry which is preliminary data.</text>
</comment>
<evidence type="ECO:0000256" key="3">
    <source>
        <dbReference type="ARBA" id="ARBA00023152"/>
    </source>
</evidence>
<protein>
    <recommendedName>
        <fullName evidence="5 6">2,3-bisphosphoglycerate-dependent phosphoglycerate mutase</fullName>
        <shortName evidence="5">BPG-dependent PGAM</shortName>
        <shortName evidence="5">PGAM</shortName>
        <shortName evidence="5">Phosphoglyceromutase</shortName>
        <shortName evidence="5">dPGM</shortName>
        <ecNumber evidence="5 6">5.4.2.11</ecNumber>
    </recommendedName>
</protein>
<dbReference type="EC" id="5.4.2.11" evidence="5 6"/>
<feature type="binding site" evidence="5">
    <location>
        <begin position="184"/>
        <end position="185"/>
    </location>
    <ligand>
        <name>substrate</name>
    </ligand>
</feature>
<sequence>MPGQLVLLRHGQSQWNLENRFTGWVDVDLTEQGRAEARAAGKLLAEEGLQFDVAFTSLLQRAIKTLWLALEELQQPWVDVERHWRLNERHYGALQGLDKAETSAKHGEEQVHIWRRSYDIPPPPMADDDPEHPRFDSRYAKLDARVLPATESLALTLERVLPFWHDAIAPRLKAGETVLVTAHGNSLRALVKYLDGIAEDVITGVNIPTGIPQLYRLDDQLNVIESRYLGDADAAKAAAQAVADQAKGKA</sequence>
<feature type="binding site" evidence="5">
    <location>
        <begin position="88"/>
        <end position="91"/>
    </location>
    <ligand>
        <name>substrate</name>
    </ligand>
</feature>
<dbReference type="GO" id="GO:0004619">
    <property type="term" value="F:phosphoglycerate mutase activity"/>
    <property type="evidence" value="ECO:0007669"/>
    <property type="project" value="UniProtKB-EC"/>
</dbReference>
<organism evidence="7 8">
    <name type="scientific">Salinisphaera aquimarina</name>
    <dbReference type="NCBI Taxonomy" id="2094031"/>
    <lineage>
        <taxon>Bacteria</taxon>
        <taxon>Pseudomonadati</taxon>
        <taxon>Pseudomonadota</taxon>
        <taxon>Gammaproteobacteria</taxon>
        <taxon>Salinisphaerales</taxon>
        <taxon>Salinisphaeraceae</taxon>
        <taxon>Salinisphaera</taxon>
    </lineage>
</organism>
<feature type="binding site" evidence="5">
    <location>
        <position position="61"/>
    </location>
    <ligand>
        <name>substrate</name>
    </ligand>
</feature>
<dbReference type="NCBIfam" id="NF010713">
    <property type="entry name" value="PRK14115.1"/>
    <property type="match status" value="1"/>
</dbReference>
<comment type="similarity">
    <text evidence="1 5">Belongs to the phosphoglycerate mutase family. BPG-dependent PGAM subfamily.</text>
</comment>
<dbReference type="CDD" id="cd07067">
    <property type="entry name" value="HP_PGM_like"/>
    <property type="match status" value="1"/>
</dbReference>
<comment type="function">
    <text evidence="5 6">Catalyzes the interconversion of 2-phosphoglycerate and 3-phosphoglycerate.</text>
</comment>
<dbReference type="InterPro" id="IPR029033">
    <property type="entry name" value="His_PPase_superfam"/>
</dbReference>
<dbReference type="NCBIfam" id="TIGR01258">
    <property type="entry name" value="pgm_1"/>
    <property type="match status" value="1"/>
</dbReference>
<proteinExistence type="inferred from homology"/>
<dbReference type="InterPro" id="IPR013078">
    <property type="entry name" value="His_Pase_superF_clade-1"/>
</dbReference>
<feature type="binding site" evidence="5">
    <location>
        <begin position="9"/>
        <end position="16"/>
    </location>
    <ligand>
        <name>substrate</name>
    </ligand>
</feature>
<dbReference type="SUPFAM" id="SSF53254">
    <property type="entry name" value="Phosphoglycerate mutase-like"/>
    <property type="match status" value="1"/>
</dbReference>
<name>A0ABV7EP34_9GAMM</name>
<dbReference type="EMBL" id="JBHRSS010000003">
    <property type="protein sequence ID" value="MFC3103649.1"/>
    <property type="molecule type" value="Genomic_DNA"/>
</dbReference>
<keyword evidence="4 5" id="KW-0413">Isomerase</keyword>